<organism evidence="1 2">
    <name type="scientific">Geodermatophilus normandii</name>
    <dbReference type="NCBI Taxonomy" id="1137989"/>
    <lineage>
        <taxon>Bacteria</taxon>
        <taxon>Bacillati</taxon>
        <taxon>Actinomycetota</taxon>
        <taxon>Actinomycetes</taxon>
        <taxon>Geodermatophilales</taxon>
        <taxon>Geodermatophilaceae</taxon>
        <taxon>Geodermatophilus</taxon>
    </lineage>
</organism>
<accession>A0A6P0GF28</accession>
<reference evidence="1 2" key="1">
    <citation type="submission" date="2019-12" db="EMBL/GenBank/DDBJ databases">
        <title>WGS of CPCC 203550 I12A-02606.</title>
        <authorList>
            <person name="Jiang Z."/>
        </authorList>
    </citation>
    <scope>NUCLEOTIDE SEQUENCE [LARGE SCALE GENOMIC DNA]</scope>
    <source>
        <strain evidence="1 2">I12A-02606</strain>
    </source>
</reference>
<gene>
    <name evidence="1" type="ORF">GCU54_07540</name>
</gene>
<dbReference type="InterPro" id="IPR034660">
    <property type="entry name" value="DinB/YfiT-like"/>
</dbReference>
<dbReference type="Gene3D" id="1.20.120.450">
    <property type="entry name" value="dinb family like domain"/>
    <property type="match status" value="1"/>
</dbReference>
<dbReference type="Proteomes" id="UP000471126">
    <property type="component" value="Unassembled WGS sequence"/>
</dbReference>
<dbReference type="SUPFAM" id="SSF109854">
    <property type="entry name" value="DinB/YfiT-like putative metalloenzymes"/>
    <property type="match status" value="1"/>
</dbReference>
<dbReference type="Pfam" id="PF04978">
    <property type="entry name" value="MST"/>
    <property type="match status" value="1"/>
</dbReference>
<evidence type="ECO:0000313" key="2">
    <source>
        <dbReference type="Proteomes" id="UP000471126"/>
    </source>
</evidence>
<protein>
    <submittedName>
        <fullName evidence="1">DinB family protein</fullName>
    </submittedName>
</protein>
<dbReference type="AlphaFoldDB" id="A0A6P0GF28"/>
<comment type="caution">
    <text evidence="1">The sequence shown here is derived from an EMBL/GenBank/DDBJ whole genome shotgun (WGS) entry which is preliminary data.</text>
</comment>
<dbReference type="EMBL" id="JAAGWE010000012">
    <property type="protein sequence ID" value="NEM05873.1"/>
    <property type="molecule type" value="Genomic_DNA"/>
</dbReference>
<dbReference type="InterPro" id="IPR007061">
    <property type="entry name" value="MST-like"/>
</dbReference>
<name>A0A6P0GF28_9ACTN</name>
<evidence type="ECO:0000313" key="1">
    <source>
        <dbReference type="EMBL" id="NEM05873.1"/>
    </source>
</evidence>
<sequence length="187" mass="20573">MAPVSVPDERDLLLRLLDNQRAALRNALLGLTEEQARATPSASELSLSALVKHVTQGERANVAGRIGRRPHALESDPQTEWMAGFTVAAGETVEVLLDRQAEVARETEEVVRAERDLDRVVDVPDGVAQWLPPGTVFTVRWLLLHQVEEQARHAGHADVIRESTDGKGAWQLEAEAQGIAAPTWSRR</sequence>
<proteinExistence type="predicted"/>